<dbReference type="OrthoDB" id="5296173at2"/>
<organism evidence="3 4">
    <name type="scientific">Oceanicoccus sagamiensis</name>
    <dbReference type="NCBI Taxonomy" id="716816"/>
    <lineage>
        <taxon>Bacteria</taxon>
        <taxon>Pseudomonadati</taxon>
        <taxon>Pseudomonadota</taxon>
        <taxon>Gammaproteobacteria</taxon>
        <taxon>Cellvibrionales</taxon>
        <taxon>Spongiibacteraceae</taxon>
        <taxon>Oceanicoccus</taxon>
    </lineage>
</organism>
<keyword evidence="1" id="KW-0175">Coiled coil</keyword>
<dbReference type="InterPro" id="IPR052534">
    <property type="entry name" value="Extracell_DNA_Util/SecSys_Comp"/>
</dbReference>
<dbReference type="Pfam" id="PF05137">
    <property type="entry name" value="PilN"/>
    <property type="match status" value="1"/>
</dbReference>
<keyword evidence="4" id="KW-1185">Reference proteome</keyword>
<dbReference type="GO" id="GO:0043683">
    <property type="term" value="P:type IV pilus assembly"/>
    <property type="evidence" value="ECO:0007669"/>
    <property type="project" value="TreeGrafter"/>
</dbReference>
<evidence type="ECO:0000256" key="2">
    <source>
        <dbReference type="SAM" id="Phobius"/>
    </source>
</evidence>
<keyword evidence="2" id="KW-0472">Membrane</keyword>
<dbReference type="AlphaFoldDB" id="A0A1X9NE88"/>
<keyword evidence="2" id="KW-1133">Transmembrane helix</keyword>
<dbReference type="PANTHER" id="PTHR40278:SF2">
    <property type="entry name" value="TYPE IV PILUS INNER MEMBRANE COMPONENT PILN"/>
    <property type="match status" value="1"/>
</dbReference>
<dbReference type="InterPro" id="IPR007813">
    <property type="entry name" value="PilN"/>
</dbReference>
<dbReference type="KEGG" id="osg:BST96_08780"/>
<proteinExistence type="predicted"/>
<dbReference type="RefSeq" id="WP_085758341.1">
    <property type="nucleotide sequence ID" value="NZ_CP019343.1"/>
</dbReference>
<feature type="coiled-coil region" evidence="1">
    <location>
        <begin position="47"/>
        <end position="91"/>
    </location>
</feature>
<sequence>MANINLLPWREERRQELKQAFLVVLGIVAAIGFALVVLADMAVNSAIDGQNARNQYLEKQIGELELQVKEIRELEKKKQELLDRMKVIQELQGNRPIIVRIFDEMVRSLPDGVFYQSLSRSNDAIKLQGIAESNNRISSLMRRVDKSEWFDDPNLTAVTANPIFGEQASEFTMSFNISTPSVIDEGEE</sequence>
<evidence type="ECO:0000313" key="4">
    <source>
        <dbReference type="Proteomes" id="UP000193450"/>
    </source>
</evidence>
<dbReference type="PANTHER" id="PTHR40278">
    <property type="entry name" value="DNA UTILIZATION PROTEIN HOFN"/>
    <property type="match status" value="1"/>
</dbReference>
<accession>A0A1X9NE88</accession>
<evidence type="ECO:0000256" key="1">
    <source>
        <dbReference type="SAM" id="Coils"/>
    </source>
</evidence>
<feature type="transmembrane region" description="Helical" evidence="2">
    <location>
        <begin position="20"/>
        <end position="43"/>
    </location>
</feature>
<dbReference type="Proteomes" id="UP000193450">
    <property type="component" value="Chromosome"/>
</dbReference>
<protein>
    <submittedName>
        <fullName evidence="3">Pilus assembly protein PilN</fullName>
    </submittedName>
</protein>
<evidence type="ECO:0000313" key="3">
    <source>
        <dbReference type="EMBL" id="ARN74205.1"/>
    </source>
</evidence>
<reference evidence="3 4" key="1">
    <citation type="submission" date="2016-11" db="EMBL/GenBank/DDBJ databases">
        <title>Trade-off between light-utilization and light-protection in marine flavobacteria.</title>
        <authorList>
            <person name="Kumagai Y."/>
        </authorList>
    </citation>
    <scope>NUCLEOTIDE SEQUENCE [LARGE SCALE GENOMIC DNA]</scope>
    <source>
        <strain evidence="3 4">NBRC 107125</strain>
    </source>
</reference>
<dbReference type="STRING" id="716816.BST96_08780"/>
<gene>
    <name evidence="3" type="ORF">BST96_08780</name>
</gene>
<dbReference type="GO" id="GO:0043107">
    <property type="term" value="P:type IV pilus-dependent motility"/>
    <property type="evidence" value="ECO:0007669"/>
    <property type="project" value="TreeGrafter"/>
</dbReference>
<name>A0A1X9NE88_9GAMM</name>
<dbReference type="EMBL" id="CP019343">
    <property type="protein sequence ID" value="ARN74205.1"/>
    <property type="molecule type" value="Genomic_DNA"/>
</dbReference>
<keyword evidence="2" id="KW-0812">Transmembrane</keyword>